<dbReference type="SUPFAM" id="SSF54211">
    <property type="entry name" value="Ribosomal protein S5 domain 2-like"/>
    <property type="match status" value="1"/>
</dbReference>
<dbReference type="InterPro" id="IPR015947">
    <property type="entry name" value="PUA-like_sf"/>
</dbReference>
<keyword evidence="8 11" id="KW-0238">DNA-binding</keyword>
<evidence type="ECO:0000256" key="8">
    <source>
        <dbReference type="ARBA" id="ARBA00023125"/>
    </source>
</evidence>
<dbReference type="Pfam" id="PF22667">
    <property type="entry name" value="Lon_lid"/>
    <property type="match status" value="1"/>
</dbReference>
<feature type="domain" description="Lon proteolytic" evidence="15">
    <location>
        <begin position="773"/>
        <end position="960"/>
    </location>
</feature>
<dbReference type="GO" id="GO:0070407">
    <property type="term" value="P:oxidation-dependent protein catabolic process"/>
    <property type="evidence" value="ECO:0007669"/>
    <property type="project" value="UniProtKB-UniRule"/>
</dbReference>
<evidence type="ECO:0000313" key="18">
    <source>
        <dbReference type="Proteomes" id="UP001154078"/>
    </source>
</evidence>
<evidence type="ECO:0000256" key="3">
    <source>
        <dbReference type="ARBA" id="ARBA00022741"/>
    </source>
</evidence>
<dbReference type="PANTHER" id="PTHR43718:SF2">
    <property type="entry name" value="LON PROTEASE HOMOLOG, MITOCHONDRIAL"/>
    <property type="match status" value="1"/>
</dbReference>
<dbReference type="GO" id="GO:0006515">
    <property type="term" value="P:protein quality control for misfolded or incompletely synthesized proteins"/>
    <property type="evidence" value="ECO:0007669"/>
    <property type="project" value="UniProtKB-UniRule"/>
</dbReference>
<evidence type="ECO:0000256" key="13">
    <source>
        <dbReference type="RuleBase" id="RU000591"/>
    </source>
</evidence>
<comment type="similarity">
    <text evidence="11 12 13">Belongs to the peptidase S16 family.</text>
</comment>
<evidence type="ECO:0000256" key="7">
    <source>
        <dbReference type="ARBA" id="ARBA00022946"/>
    </source>
</evidence>
<evidence type="ECO:0000256" key="1">
    <source>
        <dbReference type="ARBA" id="ARBA00004305"/>
    </source>
</evidence>
<protein>
    <recommendedName>
        <fullName evidence="11">Lon protease homolog, mitochondrial</fullName>
        <ecNumber evidence="11">3.4.21.53</ecNumber>
    </recommendedName>
</protein>
<evidence type="ECO:0000256" key="9">
    <source>
        <dbReference type="ARBA" id="ARBA00023128"/>
    </source>
</evidence>
<dbReference type="GO" id="GO:0004176">
    <property type="term" value="F:ATP-dependent peptidase activity"/>
    <property type="evidence" value="ECO:0007669"/>
    <property type="project" value="UniProtKB-UniRule"/>
</dbReference>
<comment type="subunit">
    <text evidence="11">Homohexamer or homoheptamer. Organized in a ring with a central cavity.</text>
</comment>
<dbReference type="PANTHER" id="PTHR43718">
    <property type="entry name" value="LON PROTEASE"/>
    <property type="match status" value="1"/>
</dbReference>
<dbReference type="Gene3D" id="1.20.5.5270">
    <property type="match status" value="1"/>
</dbReference>
<dbReference type="InterPro" id="IPR008268">
    <property type="entry name" value="Peptidase_S16_AS"/>
</dbReference>
<evidence type="ECO:0000256" key="4">
    <source>
        <dbReference type="ARBA" id="ARBA00022801"/>
    </source>
</evidence>
<keyword evidence="4 11" id="KW-0378">Hydrolase</keyword>
<dbReference type="InterPro" id="IPR027417">
    <property type="entry name" value="P-loop_NTPase"/>
</dbReference>
<dbReference type="HAMAP" id="MF_03120">
    <property type="entry name" value="lonm_euk"/>
    <property type="match status" value="1"/>
</dbReference>
<dbReference type="NCBIfam" id="TIGR00763">
    <property type="entry name" value="lon"/>
    <property type="match status" value="1"/>
</dbReference>
<keyword evidence="18" id="KW-1185">Reference proteome</keyword>
<dbReference type="FunFam" id="2.30.130.40:FF:000004">
    <property type="entry name" value="Lon protease homolog, mitochondrial"/>
    <property type="match status" value="1"/>
</dbReference>
<dbReference type="Gene3D" id="3.40.50.300">
    <property type="entry name" value="P-loop containing nucleotide triphosphate hydrolases"/>
    <property type="match status" value="1"/>
</dbReference>
<feature type="domain" description="Lon N-terminal" evidence="16">
    <location>
        <begin position="112"/>
        <end position="384"/>
    </location>
</feature>
<dbReference type="InterPro" id="IPR054594">
    <property type="entry name" value="Lon_lid"/>
</dbReference>
<dbReference type="GO" id="GO:0005524">
    <property type="term" value="F:ATP binding"/>
    <property type="evidence" value="ECO:0007669"/>
    <property type="project" value="UniProtKB-UniRule"/>
</dbReference>
<feature type="binding site" evidence="11">
    <location>
        <begin position="537"/>
        <end position="544"/>
    </location>
    <ligand>
        <name>ATP</name>
        <dbReference type="ChEBI" id="CHEBI:30616"/>
    </ligand>
</feature>
<keyword evidence="6 11" id="KW-0067">ATP-binding</keyword>
<dbReference type="InterPro" id="IPR027065">
    <property type="entry name" value="Lon_Prtase"/>
</dbReference>
<dbReference type="GO" id="GO:0034599">
    <property type="term" value="P:cellular response to oxidative stress"/>
    <property type="evidence" value="ECO:0007669"/>
    <property type="project" value="UniProtKB-UniRule"/>
</dbReference>
<dbReference type="InterPro" id="IPR004815">
    <property type="entry name" value="Lon_bac/euk-typ"/>
</dbReference>
<evidence type="ECO:0000259" key="16">
    <source>
        <dbReference type="PROSITE" id="PS51787"/>
    </source>
</evidence>
<dbReference type="AlphaFoldDB" id="A0A9P0B402"/>
<evidence type="ECO:0000256" key="14">
    <source>
        <dbReference type="SAM" id="MobiDB-lite"/>
    </source>
</evidence>
<dbReference type="FunFam" id="1.10.8.60:FF:000043">
    <property type="entry name" value="Lon protease homolog, mitochondrial"/>
    <property type="match status" value="1"/>
</dbReference>
<evidence type="ECO:0000256" key="6">
    <source>
        <dbReference type="ARBA" id="ARBA00022840"/>
    </source>
</evidence>
<dbReference type="OrthoDB" id="2411602at2759"/>
<dbReference type="Pfam" id="PF05362">
    <property type="entry name" value="Lon_C"/>
    <property type="match status" value="1"/>
</dbReference>
<dbReference type="FunFam" id="1.20.5.5270:FF:000001">
    <property type="entry name" value="Lon protease homolog, mitochondrial"/>
    <property type="match status" value="1"/>
</dbReference>
<dbReference type="EC" id="3.4.21.53" evidence="11"/>
<sequence length="967" mass="109004">MHLLKVVKSSCAISSTSKSLSQICRLSTRVNTQLTSNRSNLIRRTSDQNFHGILRNTHVNNALKRTCLNTKFLTGARFYTTKSENDDGHRTDEQFNPQLPATMTVPEVWPHVPVIAISKNIVFPRFIKLIELTNPQLIELIRRKVKLNQPYCGIFLKKQEENESEVVKNPDDVYNVGVFAQIHEMQDLGDRLRLVVMAHRRIKITGQIIENEDKIKEIKLQFPLFKTTMNVFVDDTDADKRRRNNRHKNRLKKNPIEAKPQVEAAAETAPGAETAEKEPPKDVFLMAEVENVVHNKFRQTEEVKALTQEVIKTIRDIISLNPLYRDSLQQMMHQGQRVVDNPVYLSDLGAALTAAEGKELQEVLEEVEIPKRLMLSLSLLKKEYELSKLQQKIGREVEEKVKQHHRKYILQEQLKVIKKELGLEKDDKDAIGEKFRERIKDKVLPAAVKTVIDEELNKLAFLEGHSSEFNVTRNYLDWLTSLPWGIQSQENLNIQRASETLEEDHYGMEDIKRRILEFIAVSQLKGSTQGKILCFHGPPGVGKTSIARSIAKALNREYFRFSVGGMTDVAEIKGHRRTYVGAMPGKVIQCFKKTKTENPLILIDEVDKIGKGFAGDPSSALLELLDPEQNHNFLDHYLDVPVDLSKVLFICTANVVDTIPEPLRDRMEMIDMSGYVAHEKLAIAKQYLLPQAMKDSGLKPDNISVSDDALAVLIKNYCRESGVRNLQKHIEKVVRKVAFKVVKEENAFVPVDTNNLSEFVGKPVYTQDRMYPVTPPGVVMGLAWTAMGGSTLYIETTTRRLPAEKEVEGSLELTGHLGEVMKESAKIALTVARNFLNKTDPENKFLLTSHLHLHVPEGATPKDGPSAGCTIATALLSLAKNEPIRQDLAMTGEVSLMGKVLPVGGIKEKTIAAKRSGVKCIIMPEENKKDFDDLQSIITEGLEVHFVSSIDEVYNIAFDKSKETAAA</sequence>
<organism evidence="17 18">
    <name type="scientific">Brassicogethes aeneus</name>
    <name type="common">Rape pollen beetle</name>
    <name type="synonym">Meligethes aeneus</name>
    <dbReference type="NCBI Taxonomy" id="1431903"/>
    <lineage>
        <taxon>Eukaryota</taxon>
        <taxon>Metazoa</taxon>
        <taxon>Ecdysozoa</taxon>
        <taxon>Arthropoda</taxon>
        <taxon>Hexapoda</taxon>
        <taxon>Insecta</taxon>
        <taxon>Pterygota</taxon>
        <taxon>Neoptera</taxon>
        <taxon>Endopterygota</taxon>
        <taxon>Coleoptera</taxon>
        <taxon>Polyphaga</taxon>
        <taxon>Cucujiformia</taxon>
        <taxon>Nitidulidae</taxon>
        <taxon>Meligethinae</taxon>
        <taxon>Brassicogethes</taxon>
    </lineage>
</organism>
<name>A0A9P0B402_BRAAE</name>
<dbReference type="InterPro" id="IPR046336">
    <property type="entry name" value="Lon_prtase_N_sf"/>
</dbReference>
<evidence type="ECO:0000259" key="15">
    <source>
        <dbReference type="PROSITE" id="PS51786"/>
    </source>
</evidence>
<dbReference type="CDD" id="cd19500">
    <property type="entry name" value="RecA-like_Lon"/>
    <property type="match status" value="1"/>
</dbReference>
<keyword evidence="3 11" id="KW-0547">Nucleotide-binding</keyword>
<evidence type="ECO:0000256" key="2">
    <source>
        <dbReference type="ARBA" id="ARBA00022670"/>
    </source>
</evidence>
<dbReference type="Gene3D" id="1.20.58.1480">
    <property type="match status" value="1"/>
</dbReference>
<dbReference type="InterPro" id="IPR003111">
    <property type="entry name" value="Lon_prtase_N"/>
</dbReference>
<feature type="active site" evidence="11 12">
    <location>
        <position position="866"/>
    </location>
</feature>
<dbReference type="PROSITE" id="PS51787">
    <property type="entry name" value="LON_N"/>
    <property type="match status" value="1"/>
</dbReference>
<feature type="active site" evidence="11 12">
    <location>
        <position position="909"/>
    </location>
</feature>
<keyword evidence="7" id="KW-0809">Transit peptide</keyword>
<dbReference type="FunFam" id="3.40.50.300:FF:000021">
    <property type="entry name" value="Lon protease homolog"/>
    <property type="match status" value="1"/>
</dbReference>
<dbReference type="PROSITE" id="PS51786">
    <property type="entry name" value="LON_PROTEOLYTIC"/>
    <property type="match status" value="1"/>
</dbReference>
<dbReference type="InterPro" id="IPR020568">
    <property type="entry name" value="Ribosomal_Su5_D2-typ_SF"/>
</dbReference>
<dbReference type="GO" id="GO:0005759">
    <property type="term" value="C:mitochondrial matrix"/>
    <property type="evidence" value="ECO:0007669"/>
    <property type="project" value="UniProtKB-SubCell"/>
</dbReference>
<evidence type="ECO:0000256" key="5">
    <source>
        <dbReference type="ARBA" id="ARBA00022825"/>
    </source>
</evidence>
<dbReference type="FunFam" id="3.30.230.10:FF:000015">
    <property type="entry name" value="Lon protease homolog, mitochondrial"/>
    <property type="match status" value="1"/>
</dbReference>
<dbReference type="Pfam" id="PF02190">
    <property type="entry name" value="LON_substr_bdg"/>
    <property type="match status" value="1"/>
</dbReference>
<dbReference type="Pfam" id="PF00004">
    <property type="entry name" value="AAA"/>
    <property type="match status" value="1"/>
</dbReference>
<dbReference type="FunFam" id="1.20.58.1480:FF:000002">
    <property type="entry name" value="Lon protease homolog, mitochondrial"/>
    <property type="match status" value="1"/>
</dbReference>
<evidence type="ECO:0000313" key="17">
    <source>
        <dbReference type="EMBL" id="CAH0553678.1"/>
    </source>
</evidence>
<comment type="catalytic activity">
    <reaction evidence="10 11">
        <text>Hydrolysis of proteins in presence of ATP.</text>
        <dbReference type="EC" id="3.4.21.53"/>
    </reaction>
</comment>
<dbReference type="GO" id="GO:0007005">
    <property type="term" value="P:mitochondrion organization"/>
    <property type="evidence" value="ECO:0007669"/>
    <property type="project" value="TreeGrafter"/>
</dbReference>
<keyword evidence="5 11" id="KW-0720">Serine protease</keyword>
<dbReference type="InterPro" id="IPR008269">
    <property type="entry name" value="Lon_proteolytic"/>
</dbReference>
<dbReference type="GO" id="GO:0003697">
    <property type="term" value="F:single-stranded DNA binding"/>
    <property type="evidence" value="ECO:0007669"/>
    <property type="project" value="TreeGrafter"/>
</dbReference>
<comment type="function">
    <text evidence="11">ATP-dependent serine protease that mediates the selective degradation of misfolded, unassembled or oxidatively damaged polypeptides as well as certain short-lived regulatory proteins in the mitochondrial matrix. May also have a chaperone function in the assembly of inner membrane protein complexes. Participates in the regulation of mitochondrial gene expression and in the maintenance of the integrity of the mitochondrial genome. Binds to mitochondrial DNA in a site-specific manner.</text>
</comment>
<dbReference type="InterPro" id="IPR027503">
    <property type="entry name" value="Lonm_euk"/>
</dbReference>
<dbReference type="InterPro" id="IPR003959">
    <property type="entry name" value="ATPase_AAA_core"/>
</dbReference>
<evidence type="ECO:0000256" key="11">
    <source>
        <dbReference type="HAMAP-Rule" id="MF_03120"/>
    </source>
</evidence>
<feature type="compositionally biased region" description="Low complexity" evidence="14">
    <location>
        <begin position="263"/>
        <end position="273"/>
    </location>
</feature>
<evidence type="ECO:0000256" key="10">
    <source>
        <dbReference type="ARBA" id="ARBA00050665"/>
    </source>
</evidence>
<gene>
    <name evidence="17" type="ORF">MELIAE_LOCUS5608</name>
</gene>
<dbReference type="Gene3D" id="1.10.8.60">
    <property type="match status" value="1"/>
</dbReference>
<dbReference type="Gene3D" id="3.30.230.10">
    <property type="match status" value="1"/>
</dbReference>
<reference evidence="17" key="1">
    <citation type="submission" date="2021-12" db="EMBL/GenBank/DDBJ databases">
        <authorList>
            <person name="King R."/>
        </authorList>
    </citation>
    <scope>NUCLEOTIDE SEQUENCE</scope>
</reference>
<comment type="subcellular location">
    <subcellularLocation>
        <location evidence="1 11">Mitochondrion matrix</location>
    </subcellularLocation>
</comment>
<dbReference type="SUPFAM" id="SSF88697">
    <property type="entry name" value="PUA domain-like"/>
    <property type="match status" value="1"/>
</dbReference>
<dbReference type="InterPro" id="IPR014721">
    <property type="entry name" value="Ribsml_uS5_D2-typ_fold_subgr"/>
</dbReference>
<dbReference type="PRINTS" id="PR00830">
    <property type="entry name" value="ENDOLAPTASE"/>
</dbReference>
<proteinExistence type="inferred from homology"/>
<dbReference type="Gene3D" id="2.30.130.40">
    <property type="entry name" value="LON domain-like"/>
    <property type="match status" value="1"/>
</dbReference>
<feature type="compositionally biased region" description="Basic residues" evidence="14">
    <location>
        <begin position="241"/>
        <end position="253"/>
    </location>
</feature>
<dbReference type="GO" id="GO:0051131">
    <property type="term" value="P:chaperone-mediated protein complex assembly"/>
    <property type="evidence" value="ECO:0007669"/>
    <property type="project" value="UniProtKB-UniRule"/>
</dbReference>
<dbReference type="GO" id="GO:0016887">
    <property type="term" value="F:ATP hydrolysis activity"/>
    <property type="evidence" value="ECO:0007669"/>
    <property type="project" value="UniProtKB-UniRule"/>
</dbReference>
<dbReference type="EMBL" id="OV121134">
    <property type="protein sequence ID" value="CAH0553678.1"/>
    <property type="molecule type" value="Genomic_DNA"/>
</dbReference>
<dbReference type="SUPFAM" id="SSF52540">
    <property type="entry name" value="P-loop containing nucleoside triphosphate hydrolases"/>
    <property type="match status" value="1"/>
</dbReference>
<accession>A0A9P0B402</accession>
<dbReference type="PROSITE" id="PS01046">
    <property type="entry name" value="LON_SER"/>
    <property type="match status" value="1"/>
</dbReference>
<dbReference type="GO" id="GO:0043565">
    <property type="term" value="F:sequence-specific DNA binding"/>
    <property type="evidence" value="ECO:0007669"/>
    <property type="project" value="UniProtKB-UniRule"/>
</dbReference>
<evidence type="ECO:0000256" key="12">
    <source>
        <dbReference type="PROSITE-ProRule" id="PRU01122"/>
    </source>
</evidence>
<dbReference type="Proteomes" id="UP001154078">
    <property type="component" value="Chromosome 3"/>
</dbReference>
<feature type="region of interest" description="Disordered" evidence="14">
    <location>
        <begin position="236"/>
        <end position="280"/>
    </location>
</feature>
<keyword evidence="9 11" id="KW-0496">Mitochondrion</keyword>
<dbReference type="SMART" id="SM00382">
    <property type="entry name" value="AAA"/>
    <property type="match status" value="1"/>
</dbReference>
<keyword evidence="2 11" id="KW-0645">Protease</keyword>
<dbReference type="SMART" id="SM00464">
    <property type="entry name" value="LON"/>
    <property type="match status" value="1"/>
</dbReference>
<dbReference type="InterPro" id="IPR003593">
    <property type="entry name" value="AAA+_ATPase"/>
</dbReference>
<dbReference type="GO" id="GO:0004252">
    <property type="term" value="F:serine-type endopeptidase activity"/>
    <property type="evidence" value="ECO:0007669"/>
    <property type="project" value="UniProtKB-UniRule"/>
</dbReference>